<comment type="caution">
    <text evidence="3">The sequence shown here is derived from an EMBL/GenBank/DDBJ whole genome shotgun (WGS) entry which is preliminary data.</text>
</comment>
<dbReference type="EMBL" id="JAODUO010000469">
    <property type="protein sequence ID" value="KAK2179864.1"/>
    <property type="molecule type" value="Genomic_DNA"/>
</dbReference>
<dbReference type="AlphaFoldDB" id="A0AAD9KYU3"/>
<proteinExistence type="predicted"/>
<evidence type="ECO:0000259" key="2">
    <source>
        <dbReference type="PROSITE" id="PS50878"/>
    </source>
</evidence>
<reference evidence="3" key="1">
    <citation type="journal article" date="2023" name="Mol. Biol. Evol.">
        <title>Third-Generation Sequencing Reveals the Adaptive Role of the Epigenome in Three Deep-Sea Polychaetes.</title>
        <authorList>
            <person name="Perez M."/>
            <person name="Aroh O."/>
            <person name="Sun Y."/>
            <person name="Lan Y."/>
            <person name="Juniper S.K."/>
            <person name="Young C.R."/>
            <person name="Angers B."/>
            <person name="Qian P.Y."/>
        </authorList>
    </citation>
    <scope>NUCLEOTIDE SEQUENCE</scope>
    <source>
        <strain evidence="3">R07B-5</strain>
    </source>
</reference>
<accession>A0AAD9KYU3</accession>
<sequence length="552" mass="63813">MQDVRVQRGADAASDHHLVLARMKMKLKKREVKRSTRTQYKVDFLKDRVTTETFRLTVRNKYLLDEGNMDIDTQWQQIKEMWTSTCSEVRGKKKYQQKDWISADTLNKVQVRKEKKGAINNSRTRAAKATAQEEYTEANRAVKNSVKTDKANFIEDLAKEAEDASAQGNMKQLYDITRKLAGKYKRTDRPIKDKNGNVLTSDEDQLKRWREHFEELLNRPPPQNPPDITPAEEVLQKNCERPSKAEIEKAIHHTKKGKASGPDKIPAEAIKADIETSTEILHDLFGKIWEQEEIPTEWKEGYLVKLPKKGDTQDCKNYRGIILLSVPGKEILNRVILDRLKTGVDAKLRDHQAGFRKDRSCTHQIATLRIIVEQSMEWDSSLYIRFVDYEKAFDSLDRDTLWKLLQHYGIPNKLISLIRNSYEDMAFRVIHAGQLTDSFMVKTGVRQGCLLSPLLFLLAIDWIMKKTTTNRRNGIQWTPWSQLEDLDFADDLALLSHSHQQMQEKTELLNTVSTQLGLNINRSKTRIMKANTKNNNPITMNGEPLEETDSFT</sequence>
<dbReference type="InterPro" id="IPR000477">
    <property type="entry name" value="RT_dom"/>
</dbReference>
<dbReference type="Pfam" id="PF00078">
    <property type="entry name" value="RVT_1"/>
    <property type="match status" value="1"/>
</dbReference>
<dbReference type="Proteomes" id="UP001209878">
    <property type="component" value="Unassembled WGS sequence"/>
</dbReference>
<feature type="region of interest" description="Disordered" evidence="1">
    <location>
        <begin position="532"/>
        <end position="552"/>
    </location>
</feature>
<evidence type="ECO:0000313" key="4">
    <source>
        <dbReference type="Proteomes" id="UP001209878"/>
    </source>
</evidence>
<organism evidence="3 4">
    <name type="scientific">Ridgeia piscesae</name>
    <name type="common">Tubeworm</name>
    <dbReference type="NCBI Taxonomy" id="27915"/>
    <lineage>
        <taxon>Eukaryota</taxon>
        <taxon>Metazoa</taxon>
        <taxon>Spiralia</taxon>
        <taxon>Lophotrochozoa</taxon>
        <taxon>Annelida</taxon>
        <taxon>Polychaeta</taxon>
        <taxon>Sedentaria</taxon>
        <taxon>Canalipalpata</taxon>
        <taxon>Sabellida</taxon>
        <taxon>Siboglinidae</taxon>
        <taxon>Ridgeia</taxon>
    </lineage>
</organism>
<keyword evidence="4" id="KW-1185">Reference proteome</keyword>
<dbReference type="CDD" id="cd01650">
    <property type="entry name" value="RT_nLTR_like"/>
    <property type="match status" value="1"/>
</dbReference>
<feature type="domain" description="Reverse transcriptase" evidence="2">
    <location>
        <begin position="287"/>
        <end position="545"/>
    </location>
</feature>
<dbReference type="InterPro" id="IPR043502">
    <property type="entry name" value="DNA/RNA_pol_sf"/>
</dbReference>
<evidence type="ECO:0000313" key="3">
    <source>
        <dbReference type="EMBL" id="KAK2179864.1"/>
    </source>
</evidence>
<dbReference type="PANTHER" id="PTHR19446">
    <property type="entry name" value="REVERSE TRANSCRIPTASES"/>
    <property type="match status" value="1"/>
</dbReference>
<dbReference type="PROSITE" id="PS50878">
    <property type="entry name" value="RT_POL"/>
    <property type="match status" value="1"/>
</dbReference>
<dbReference type="SUPFAM" id="SSF56672">
    <property type="entry name" value="DNA/RNA polymerases"/>
    <property type="match status" value="1"/>
</dbReference>
<protein>
    <recommendedName>
        <fullName evidence="2">Reverse transcriptase domain-containing protein</fullName>
    </recommendedName>
</protein>
<gene>
    <name evidence="3" type="ORF">NP493_469g04026</name>
</gene>
<evidence type="ECO:0000256" key="1">
    <source>
        <dbReference type="SAM" id="MobiDB-lite"/>
    </source>
</evidence>
<name>A0AAD9KYU3_RIDPI</name>